<evidence type="ECO:0000259" key="15">
    <source>
        <dbReference type="PROSITE" id="PS51198"/>
    </source>
</evidence>
<comment type="caution">
    <text evidence="17">The sequence shown here is derived from an EMBL/GenBank/DDBJ whole genome shotgun (WGS) entry which is preliminary data.</text>
</comment>
<keyword evidence="9 13" id="KW-0234">DNA repair</keyword>
<evidence type="ECO:0000256" key="11">
    <source>
        <dbReference type="ARBA" id="ARBA00034617"/>
    </source>
</evidence>
<dbReference type="RefSeq" id="WP_204400554.1">
    <property type="nucleotide sequence ID" value="NZ_JAFBEE010000003.1"/>
</dbReference>
<dbReference type="PROSITE" id="PS51198">
    <property type="entry name" value="UVRD_HELICASE_ATP_BIND"/>
    <property type="match status" value="1"/>
</dbReference>
<evidence type="ECO:0000256" key="3">
    <source>
        <dbReference type="ARBA" id="ARBA00022763"/>
    </source>
</evidence>
<evidence type="ECO:0000256" key="8">
    <source>
        <dbReference type="ARBA" id="ARBA00023125"/>
    </source>
</evidence>
<reference evidence="17 18" key="1">
    <citation type="submission" date="2021-01" db="EMBL/GenBank/DDBJ databases">
        <title>Genomic Encyclopedia of Type Strains, Phase IV (KMG-IV): sequencing the most valuable type-strain genomes for metagenomic binning, comparative biology and taxonomic classification.</title>
        <authorList>
            <person name="Goeker M."/>
        </authorList>
    </citation>
    <scope>NUCLEOTIDE SEQUENCE [LARGE SCALE GENOMIC DNA]</scope>
    <source>
        <strain evidence="17 18">DSM 25890</strain>
    </source>
</reference>
<keyword evidence="8 13" id="KW-0238">DNA-binding</keyword>
<dbReference type="Pfam" id="PF13361">
    <property type="entry name" value="UvrD_C"/>
    <property type="match status" value="1"/>
</dbReference>
<evidence type="ECO:0000259" key="16">
    <source>
        <dbReference type="PROSITE" id="PS51217"/>
    </source>
</evidence>
<comment type="similarity">
    <text evidence="13">Belongs to the helicase family. AddA subfamily.</text>
</comment>
<dbReference type="NCBIfam" id="TIGR02785">
    <property type="entry name" value="addA_Gpos"/>
    <property type="match status" value="1"/>
</dbReference>
<dbReference type="GO" id="GO:0003678">
    <property type="term" value="F:DNA helicase activity"/>
    <property type="evidence" value="ECO:0007669"/>
    <property type="project" value="UniProtKB-EC"/>
</dbReference>
<keyword evidence="18" id="KW-1185">Reference proteome</keyword>
<dbReference type="GO" id="GO:0016787">
    <property type="term" value="F:hydrolase activity"/>
    <property type="evidence" value="ECO:0007669"/>
    <property type="project" value="UniProtKB-KW"/>
</dbReference>
<dbReference type="PANTHER" id="PTHR11070">
    <property type="entry name" value="UVRD / RECB / PCRA DNA HELICASE FAMILY MEMBER"/>
    <property type="match status" value="1"/>
</dbReference>
<keyword evidence="7 13" id="KW-0067">ATP-binding</keyword>
<evidence type="ECO:0000256" key="4">
    <source>
        <dbReference type="ARBA" id="ARBA00022801"/>
    </source>
</evidence>
<evidence type="ECO:0000256" key="1">
    <source>
        <dbReference type="ARBA" id="ARBA00022722"/>
    </source>
</evidence>
<dbReference type="Pfam" id="PF00580">
    <property type="entry name" value="UvrD-helicase"/>
    <property type="match status" value="1"/>
</dbReference>
<sequence length="1195" mass="137989">MPNWTKEQEAAIKARGSNLLVSAAAGSGKTAVLVERIIRLILDDGVDIDQLLIVTFTNATAGEMRERIAAAIVKELETNTQQEEHIRRQMILLNKATITTLHSFCIEVVKRHFHLIEIDPSFRIGDVTETEILRLETIAELFELEYEKSHPDFLELVESFGGSREDTPLQELVMKIFRFIQSKPNPYEWLREKTLDFDINSSELEDSQWGKTIINSINIRLMGARDSLLEAREICGMIAGPDCYLAAVEEDLLQVEELIRKLPKGLSEFYQSLKTLNHQKLGRAGKDIDPILKEDAKSLRDQAKDILKKIDKDYFALKPEEYIEDLNLIAPLMKYLSYLIEEFGKNFQQKKVEKGIVDFNDLEHYTLAILEDGMVAQEYQNKFEYIFIDEYQDSNIVQETIIQRINRPNNLFLVGDVKQSIYRFRLADPSLFIDKYERYQLQEGGIDRRIDLAKNFRSRGEILQGVNHIFKNIMTKTLGEVDYDETAYLYQGADFPPIEDSSIELNIIDKVYEGEELEEELELMEDIEVEAKIVANRIKKALEMEIFDAKRQDYRKVDYKDIVILLRTTMNWSTILLETLIQEGIPTYADANAGYFETMEINIFLNLLKVIDNKRQDIPLLSVMRSPIGGFTTEELIDIRVAHKQDSYYDAMENYVLHHGGDLRDKLVKFLEKLIGWFESSRYMKLDDFIWKILTESGYYHYVGAMPGGQQRQANLRILLDRASEFQKTSIKGLFNFIHFVAKIQSSKGDMDAAKILSENDNVVRIMSIHKSKGLEFPVVIVAGMGKNFNLSDSNDAVLLHKELGLGPRFVDSELRTTRDTIAKIAMKDQIKTESLSEEMRVLYVALTRPKDKLILVGSTKNIDKQCKRWARGLGKFALFNAKSYLDWVGSVMVRHIDGEALRTKGELEICGEGMLEDHSKWTVEFFNRGDVLLEKLEEVNQQQQYKEKLEDFGNSETYTATSHQLILEERLSWKYAHDTAMKIPSKLSVTDIKHAHFRKMESLGHKIPPLVSMPKFMEGVKEFSPAERGTILHFVLQHLDLKIPKDFNTIQEEIDMMIAKELLTEPEAETVEIERLVKFFESDIGSRLTAAPKVYREIPFNLKKKAVDVIEGIENCQDELLIQGVIDCFFQEGEELVLLDYKSDFILDGKIEEMKAKYRGQLDLYQEALEKITGKRVKERYLYLFYVEEALLLQ</sequence>
<dbReference type="HAMAP" id="MF_01451">
    <property type="entry name" value="AddA"/>
    <property type="match status" value="1"/>
</dbReference>
<dbReference type="PANTHER" id="PTHR11070:SF48">
    <property type="entry name" value="ATP-DEPENDENT HELICASE_NUCLEASE SUBUNIT A"/>
    <property type="match status" value="1"/>
</dbReference>
<evidence type="ECO:0000313" key="17">
    <source>
        <dbReference type="EMBL" id="MBM7614276.1"/>
    </source>
</evidence>
<feature type="domain" description="UvrD-like helicase ATP-binding" evidence="15">
    <location>
        <begin position="2"/>
        <end position="459"/>
    </location>
</feature>
<dbReference type="InterPro" id="IPR000212">
    <property type="entry name" value="DNA_helicase_UvrD/REP"/>
</dbReference>
<dbReference type="EC" id="3.1.-.-" evidence="13"/>
<comment type="catalytic activity">
    <reaction evidence="12 13">
        <text>ATP + H2O = ADP + phosphate + H(+)</text>
        <dbReference type="Rhea" id="RHEA:13065"/>
        <dbReference type="ChEBI" id="CHEBI:15377"/>
        <dbReference type="ChEBI" id="CHEBI:15378"/>
        <dbReference type="ChEBI" id="CHEBI:30616"/>
        <dbReference type="ChEBI" id="CHEBI:43474"/>
        <dbReference type="ChEBI" id="CHEBI:456216"/>
        <dbReference type="EC" id="5.6.2.4"/>
    </reaction>
</comment>
<feature type="binding site" evidence="14">
    <location>
        <begin position="23"/>
        <end position="30"/>
    </location>
    <ligand>
        <name>ATP</name>
        <dbReference type="ChEBI" id="CHEBI:30616"/>
    </ligand>
</feature>
<feature type="domain" description="UvrD-like helicase C-terminal" evidence="16">
    <location>
        <begin position="488"/>
        <end position="774"/>
    </location>
</feature>
<dbReference type="InterPro" id="IPR027417">
    <property type="entry name" value="P-loop_NTPase"/>
</dbReference>
<evidence type="ECO:0000256" key="14">
    <source>
        <dbReference type="PROSITE-ProRule" id="PRU00560"/>
    </source>
</evidence>
<dbReference type="InterPro" id="IPR011604">
    <property type="entry name" value="PDDEXK-like_dom_sf"/>
</dbReference>
<dbReference type="InterPro" id="IPR014152">
    <property type="entry name" value="AddA"/>
</dbReference>
<keyword evidence="1 13" id="KW-0540">Nuclease</keyword>
<dbReference type="EC" id="5.6.2.4" evidence="13"/>
<evidence type="ECO:0000256" key="6">
    <source>
        <dbReference type="ARBA" id="ARBA00022839"/>
    </source>
</evidence>
<evidence type="ECO:0000256" key="2">
    <source>
        <dbReference type="ARBA" id="ARBA00022741"/>
    </source>
</evidence>
<dbReference type="InterPro" id="IPR011335">
    <property type="entry name" value="Restrct_endonuc-II-like"/>
</dbReference>
<dbReference type="InterPro" id="IPR014016">
    <property type="entry name" value="UvrD-like_ATP-bd"/>
</dbReference>
<dbReference type="Gene3D" id="3.90.320.10">
    <property type="match status" value="1"/>
</dbReference>
<comment type="cofactor">
    <cofactor evidence="13">
        <name>Mg(2+)</name>
        <dbReference type="ChEBI" id="CHEBI:18420"/>
    </cofactor>
</comment>
<comment type="catalytic activity">
    <reaction evidence="11 13">
        <text>Couples ATP hydrolysis with the unwinding of duplex DNA by translocating in the 3'-5' direction.</text>
        <dbReference type="EC" id="5.6.2.4"/>
    </reaction>
</comment>
<evidence type="ECO:0000256" key="13">
    <source>
        <dbReference type="HAMAP-Rule" id="MF_01451"/>
    </source>
</evidence>
<protein>
    <recommendedName>
        <fullName evidence="13">ATP-dependent helicase/nuclease subunit A</fullName>
        <ecNumber evidence="13">3.1.-.-</ecNumber>
        <ecNumber evidence="13">5.6.2.4</ecNumber>
    </recommendedName>
    <alternativeName>
        <fullName evidence="13">ATP-dependent helicase/nuclease AddA</fullName>
    </alternativeName>
    <alternativeName>
        <fullName evidence="13">DNA 3'-5' helicase AddA</fullName>
    </alternativeName>
</protein>
<keyword evidence="3 13" id="KW-0227">DNA damage</keyword>
<dbReference type="SUPFAM" id="SSF52540">
    <property type="entry name" value="P-loop containing nucleoside triphosphate hydrolases"/>
    <property type="match status" value="1"/>
</dbReference>
<evidence type="ECO:0000256" key="12">
    <source>
        <dbReference type="ARBA" id="ARBA00048988"/>
    </source>
</evidence>
<comment type="function">
    <text evidence="13">The heterodimer acts as both an ATP-dependent DNA helicase and an ATP-dependent, dual-direction single-stranded exonuclease. Recognizes the chi site generating a DNA molecule suitable for the initiation of homologous recombination. The AddA nuclease domain is required for chi fragment generation; this subunit has the helicase and 3' -&gt; 5' nuclease activities.</text>
</comment>
<evidence type="ECO:0000256" key="5">
    <source>
        <dbReference type="ARBA" id="ARBA00022806"/>
    </source>
</evidence>
<dbReference type="SUPFAM" id="SSF52980">
    <property type="entry name" value="Restriction endonuclease-like"/>
    <property type="match status" value="1"/>
</dbReference>
<organism evidence="17 18">
    <name type="scientific">Alkaliphilus hydrothermalis</name>
    <dbReference type="NCBI Taxonomy" id="1482730"/>
    <lineage>
        <taxon>Bacteria</taxon>
        <taxon>Bacillati</taxon>
        <taxon>Bacillota</taxon>
        <taxon>Clostridia</taxon>
        <taxon>Peptostreptococcales</taxon>
        <taxon>Natronincolaceae</taxon>
        <taxon>Alkaliphilus</taxon>
    </lineage>
</organism>
<dbReference type="InterPro" id="IPR038726">
    <property type="entry name" value="PDDEXK_AddAB-type"/>
</dbReference>
<dbReference type="PROSITE" id="PS51217">
    <property type="entry name" value="UVRD_HELICASE_CTER"/>
    <property type="match status" value="1"/>
</dbReference>
<dbReference type="CDD" id="cd17932">
    <property type="entry name" value="DEXQc_UvrD"/>
    <property type="match status" value="1"/>
</dbReference>
<dbReference type="InterPro" id="IPR014017">
    <property type="entry name" value="DNA_helicase_UvrD-like_C"/>
</dbReference>
<evidence type="ECO:0000256" key="7">
    <source>
        <dbReference type="ARBA" id="ARBA00022840"/>
    </source>
</evidence>
<dbReference type="EMBL" id="JAFBEE010000003">
    <property type="protein sequence ID" value="MBM7614276.1"/>
    <property type="molecule type" value="Genomic_DNA"/>
</dbReference>
<name>A0ABS2NMX9_9FIRM</name>
<keyword evidence="2 13" id="KW-0547">Nucleotide-binding</keyword>
<comment type="subunit">
    <text evidence="13">Heterodimer of AddA and AddB/RexB.</text>
</comment>
<dbReference type="Pfam" id="PF12705">
    <property type="entry name" value="PDDEXK_1"/>
    <property type="match status" value="1"/>
</dbReference>
<proteinExistence type="inferred from homology"/>
<evidence type="ECO:0000256" key="9">
    <source>
        <dbReference type="ARBA" id="ARBA00023204"/>
    </source>
</evidence>
<accession>A0ABS2NMX9</accession>
<keyword evidence="10 13" id="KW-0413">Isomerase</keyword>
<keyword evidence="6 13" id="KW-0269">Exonuclease</keyword>
<keyword evidence="5 13" id="KW-0347">Helicase</keyword>
<gene>
    <name evidence="13" type="primary">addA</name>
    <name evidence="17" type="ORF">JOC73_000787</name>
</gene>
<keyword evidence="4 13" id="KW-0378">Hydrolase</keyword>
<evidence type="ECO:0000256" key="10">
    <source>
        <dbReference type="ARBA" id="ARBA00023235"/>
    </source>
</evidence>
<dbReference type="Proteomes" id="UP001314796">
    <property type="component" value="Unassembled WGS sequence"/>
</dbReference>
<dbReference type="Gene3D" id="3.40.50.300">
    <property type="entry name" value="P-loop containing nucleotide triphosphate hydrolases"/>
    <property type="match status" value="4"/>
</dbReference>
<evidence type="ECO:0000313" key="18">
    <source>
        <dbReference type="Proteomes" id="UP001314796"/>
    </source>
</evidence>